<protein>
    <recommendedName>
        <fullName evidence="3">Tetratricopeptide repeat family protein</fullName>
    </recommendedName>
</protein>
<evidence type="ECO:0008006" key="3">
    <source>
        <dbReference type="Google" id="ProtNLM"/>
    </source>
</evidence>
<dbReference type="RefSeq" id="WP_106632496.1">
    <property type="nucleotide sequence ID" value="NZ_PXXO01000010.1"/>
</dbReference>
<accession>A0A2P7MU19</accession>
<evidence type="ECO:0000313" key="2">
    <source>
        <dbReference type="Proteomes" id="UP000243002"/>
    </source>
</evidence>
<proteinExistence type="predicted"/>
<dbReference type="AlphaFoldDB" id="A0A2P7MU19"/>
<organism evidence="1 2">
    <name type="scientific">Cyanobium usitatum str. Tous</name>
    <dbReference type="NCBI Taxonomy" id="2116684"/>
    <lineage>
        <taxon>Bacteria</taxon>
        <taxon>Bacillati</taxon>
        <taxon>Cyanobacteriota</taxon>
        <taxon>Cyanophyceae</taxon>
        <taxon>Synechococcales</taxon>
        <taxon>Prochlorococcaceae</taxon>
        <taxon>Cyanobium</taxon>
    </lineage>
</organism>
<keyword evidence="2" id="KW-1185">Reference proteome</keyword>
<dbReference type="Proteomes" id="UP000243002">
    <property type="component" value="Unassembled WGS sequence"/>
</dbReference>
<sequence>MAALAGLLLLAGGCAEEPLPQRQVRSDDCLQTVQLDQLTEQIGRCDAVVAAFPTNPGPLNDRYLLHSLAGNEAAACADINRAAALARSKPPASLDPQLRTDLNLRQQLCREGGGKGMGANQDRPQP</sequence>
<dbReference type="OrthoDB" id="559888at2"/>
<comment type="caution">
    <text evidence="1">The sequence shown here is derived from an EMBL/GenBank/DDBJ whole genome shotgun (WGS) entry which is preliminary data.</text>
</comment>
<dbReference type="EMBL" id="PXXO01000010">
    <property type="protein sequence ID" value="PSJ04686.1"/>
    <property type="molecule type" value="Genomic_DNA"/>
</dbReference>
<name>A0A2P7MU19_9CYAN</name>
<gene>
    <name evidence="1" type="ORF">C7K55_09535</name>
</gene>
<reference evidence="1 2" key="1">
    <citation type="journal article" date="2018" name="Environ. Microbiol.">
        <title>Ecological and genomic features of two widespread freshwater picocyanobacteria.</title>
        <authorList>
            <person name="Cabello-Yeves P.J."/>
            <person name="Picazo A."/>
            <person name="Camacho A."/>
            <person name="Callieri C."/>
            <person name="Rosselli R."/>
            <person name="Roda-Garcia J.J."/>
            <person name="Coutinho F.H."/>
            <person name="Rodriguez-Valera F."/>
        </authorList>
    </citation>
    <scope>NUCLEOTIDE SEQUENCE [LARGE SCALE GENOMIC DNA]</scope>
    <source>
        <strain evidence="1 2">Tous</strain>
    </source>
</reference>
<evidence type="ECO:0000313" key="1">
    <source>
        <dbReference type="EMBL" id="PSJ04686.1"/>
    </source>
</evidence>